<evidence type="ECO:0000256" key="1">
    <source>
        <dbReference type="ARBA" id="ARBA00004323"/>
    </source>
</evidence>
<name>A0ABM0JWP1_APLCA</name>
<keyword evidence="5" id="KW-0812">Transmembrane</keyword>
<keyword evidence="11" id="KW-1185">Reference proteome</keyword>
<evidence type="ECO:0000256" key="7">
    <source>
        <dbReference type="ARBA" id="ARBA00022989"/>
    </source>
</evidence>
<evidence type="ECO:0000256" key="9">
    <source>
        <dbReference type="ARBA" id="ARBA00023136"/>
    </source>
</evidence>
<organism evidence="11 12">
    <name type="scientific">Aplysia californica</name>
    <name type="common">California sea hare</name>
    <dbReference type="NCBI Taxonomy" id="6500"/>
    <lineage>
        <taxon>Eukaryota</taxon>
        <taxon>Metazoa</taxon>
        <taxon>Spiralia</taxon>
        <taxon>Lophotrochozoa</taxon>
        <taxon>Mollusca</taxon>
        <taxon>Gastropoda</taxon>
        <taxon>Heterobranchia</taxon>
        <taxon>Euthyneura</taxon>
        <taxon>Tectipleura</taxon>
        <taxon>Aplysiida</taxon>
        <taxon>Aplysioidea</taxon>
        <taxon>Aplysiidae</taxon>
        <taxon>Aplysia</taxon>
    </lineage>
</organism>
<comment type="subcellular location">
    <subcellularLocation>
        <location evidence="1 10">Golgi apparatus membrane</location>
        <topology evidence="1 10">Single-pass type II membrane protein</topology>
    </subcellularLocation>
</comment>
<evidence type="ECO:0000313" key="11">
    <source>
        <dbReference type="Proteomes" id="UP000694888"/>
    </source>
</evidence>
<reference evidence="12" key="1">
    <citation type="submission" date="2025-08" db="UniProtKB">
        <authorList>
            <consortium name="RefSeq"/>
        </authorList>
    </citation>
    <scope>IDENTIFICATION</scope>
</reference>
<dbReference type="GeneID" id="101863282"/>
<evidence type="ECO:0000256" key="8">
    <source>
        <dbReference type="ARBA" id="ARBA00023034"/>
    </source>
</evidence>
<keyword evidence="8 10" id="KW-0333">Golgi apparatus</keyword>
<evidence type="ECO:0000256" key="10">
    <source>
        <dbReference type="RuleBase" id="RU363063"/>
    </source>
</evidence>
<accession>A0ABM0JWP1</accession>
<keyword evidence="7" id="KW-1133">Transmembrane helix</keyword>
<dbReference type="Pfam" id="PF01762">
    <property type="entry name" value="Galactosyl_T"/>
    <property type="match status" value="1"/>
</dbReference>
<dbReference type="PANTHER" id="PTHR11214:SF314">
    <property type="entry name" value="HEXOSYLTRANSFERASE"/>
    <property type="match status" value="1"/>
</dbReference>
<evidence type="ECO:0000313" key="12">
    <source>
        <dbReference type="RefSeq" id="XP_005103299.1"/>
    </source>
</evidence>
<proteinExistence type="inferred from homology"/>
<evidence type="ECO:0000256" key="3">
    <source>
        <dbReference type="ARBA" id="ARBA00022676"/>
    </source>
</evidence>
<protein>
    <recommendedName>
        <fullName evidence="10">Hexosyltransferase</fullName>
        <ecNumber evidence="10">2.4.1.-</ecNumber>
    </recommendedName>
</protein>
<evidence type="ECO:0000256" key="5">
    <source>
        <dbReference type="ARBA" id="ARBA00022692"/>
    </source>
</evidence>
<keyword evidence="4" id="KW-0808">Transferase</keyword>
<gene>
    <name evidence="12" type="primary">LOC101863282</name>
</gene>
<evidence type="ECO:0000256" key="2">
    <source>
        <dbReference type="ARBA" id="ARBA00008661"/>
    </source>
</evidence>
<dbReference type="InterPro" id="IPR002659">
    <property type="entry name" value="Glyco_trans_31"/>
</dbReference>
<dbReference type="Proteomes" id="UP000694888">
    <property type="component" value="Unplaced"/>
</dbReference>
<evidence type="ECO:0000256" key="4">
    <source>
        <dbReference type="ARBA" id="ARBA00022679"/>
    </source>
</evidence>
<dbReference type="PANTHER" id="PTHR11214">
    <property type="entry name" value="BETA-1,3-N-ACETYLGLUCOSAMINYLTRANSFERASE"/>
    <property type="match status" value="1"/>
</dbReference>
<keyword evidence="9" id="KW-0472">Membrane</keyword>
<keyword evidence="3 10" id="KW-0328">Glycosyltransferase</keyword>
<keyword evidence="6" id="KW-0735">Signal-anchor</keyword>
<evidence type="ECO:0000256" key="6">
    <source>
        <dbReference type="ARBA" id="ARBA00022968"/>
    </source>
</evidence>
<dbReference type="RefSeq" id="XP_005103299.1">
    <property type="nucleotide sequence ID" value="XM_005103242.3"/>
</dbReference>
<dbReference type="EC" id="2.4.1.-" evidence="10"/>
<sequence length="451" mass="51616">MPRMLVKRNLTHIFLLALAFTDAVILVTIYTASGSKTSQKELEKDSKDSKDTDNAIVRQSFSLHTVETLMRYCWDRQRFEQQPSNSTLRNATNTNSFFSSCVLDSLSYLELSEMDDDEIRLLYPTYAEEEYIHNTNQSSAQSKASLTSSNLSDFLSQPIINPHDNGYTLNLVTFCADSDPDVLVIIPSAPGNFQRRQKTRQRLGSTNNVSRDSVQAETVRVKSLFFLGIPNGDNATNVQNMILEEFSLYQDIVQENFSDVYSNIRIKAVGMLKWVSEFCPQAKMVIRSDDDVTINNMTALLNSALNAYTKQDNFIIGAKLWRWLPNRHKCSKYYVSEKEYPDFTYPPGFRGGLLAYPIKTAKLLFEASLRVKSLWLDDVYITGLCSSHINATLLVDENFAFRHRPEQSERVMYNKCLKKEKQKALRTWPQKPLSSRVSGLCRPAWRKCGLR</sequence>
<comment type="similarity">
    <text evidence="2 10">Belongs to the glycosyltransferase 31 family.</text>
</comment>